<comment type="similarity">
    <text evidence="2">Belongs to the cysteine synthase/cystathionine beta-synthase family.</text>
</comment>
<dbReference type="FunFam" id="3.40.50.1100:FF:000003">
    <property type="entry name" value="Cystathionine beta-synthase"/>
    <property type="match status" value="1"/>
</dbReference>
<evidence type="ECO:0000256" key="4">
    <source>
        <dbReference type="ARBA" id="ARBA00022605"/>
    </source>
</evidence>
<name>A0A537LD14_9BACT</name>
<keyword evidence="5" id="KW-0808">Transferase</keyword>
<protein>
    <recommendedName>
        <fullName evidence="3">cysteine synthase</fullName>
        <ecNumber evidence="3">2.5.1.47</ecNumber>
    </recommendedName>
</protein>
<keyword evidence="6" id="KW-0663">Pyridoxal phosphate</keyword>
<dbReference type="PANTHER" id="PTHR10314">
    <property type="entry name" value="CYSTATHIONINE BETA-SYNTHASE"/>
    <property type="match status" value="1"/>
</dbReference>
<dbReference type="Proteomes" id="UP000319353">
    <property type="component" value="Unassembled WGS sequence"/>
</dbReference>
<accession>A0A537LD14</accession>
<dbReference type="InterPro" id="IPR050214">
    <property type="entry name" value="Cys_Synth/Cystath_Beta-Synth"/>
</dbReference>
<organism evidence="10 11">
    <name type="scientific">Candidatus Segetimicrobium genomatis</name>
    <dbReference type="NCBI Taxonomy" id="2569760"/>
    <lineage>
        <taxon>Bacteria</taxon>
        <taxon>Bacillati</taxon>
        <taxon>Candidatus Sysuimicrobiota</taxon>
        <taxon>Candidatus Sysuimicrobiia</taxon>
        <taxon>Candidatus Sysuimicrobiales</taxon>
        <taxon>Candidatus Segetimicrobiaceae</taxon>
        <taxon>Candidatus Segetimicrobium</taxon>
    </lineage>
</organism>
<dbReference type="InterPro" id="IPR036052">
    <property type="entry name" value="TrpB-like_PALP_sf"/>
</dbReference>
<dbReference type="FunFam" id="3.40.50.1100:FF:000006">
    <property type="entry name" value="Cysteine synthase"/>
    <property type="match status" value="1"/>
</dbReference>
<sequence>MSNDHGRPSLGGSSSLLEAIGNTPLLRLARITRELPQRVEVYVKAEWFNPGGSVKDRPVRQIVLDAERDRRLGPDRTILDSSSGNAGIAYAMIGAARGYRVHLVVPGNVSEERKHILRAYGAQVEYSDPLEGSDGAILVARRLSERGPDRYFYADQYNNPSNPCAHYETTGPEIFAQTAGRITHFVAGLGTSGTIVGAGRRLRELAPTVQVVAVEPDSGLHGIEGLKHMGSAMVPGIYDPSVHQRKISVRTETAYALARRLAREEGLLVGQSSGAAVAGALEVARDLKEGVIVVVGPDGGDRYLSTALWR</sequence>
<dbReference type="AlphaFoldDB" id="A0A537LD14"/>
<evidence type="ECO:0000256" key="8">
    <source>
        <dbReference type="ARBA" id="ARBA00047931"/>
    </source>
</evidence>
<feature type="domain" description="Tryptophan synthase beta chain-like PALP" evidence="9">
    <location>
        <begin position="18"/>
        <end position="296"/>
    </location>
</feature>
<comment type="caution">
    <text evidence="10">The sequence shown here is derived from an EMBL/GenBank/DDBJ whole genome shotgun (WGS) entry which is preliminary data.</text>
</comment>
<evidence type="ECO:0000256" key="5">
    <source>
        <dbReference type="ARBA" id="ARBA00022679"/>
    </source>
</evidence>
<dbReference type="InterPro" id="IPR001926">
    <property type="entry name" value="TrpB-like_PALP"/>
</dbReference>
<proteinExistence type="inferred from homology"/>
<comment type="catalytic activity">
    <reaction evidence="8">
        <text>O-acetyl-L-serine + hydrogen sulfide = L-cysteine + acetate</text>
        <dbReference type="Rhea" id="RHEA:14829"/>
        <dbReference type="ChEBI" id="CHEBI:29919"/>
        <dbReference type="ChEBI" id="CHEBI:30089"/>
        <dbReference type="ChEBI" id="CHEBI:35235"/>
        <dbReference type="ChEBI" id="CHEBI:58340"/>
        <dbReference type="EC" id="2.5.1.47"/>
    </reaction>
</comment>
<keyword evidence="7" id="KW-0198">Cysteine biosynthesis</keyword>
<dbReference type="SUPFAM" id="SSF53686">
    <property type="entry name" value="Tryptophan synthase beta subunit-like PLP-dependent enzymes"/>
    <property type="match status" value="1"/>
</dbReference>
<keyword evidence="4" id="KW-0028">Amino-acid biosynthesis</keyword>
<dbReference type="Pfam" id="PF00291">
    <property type="entry name" value="PALP"/>
    <property type="match status" value="1"/>
</dbReference>
<evidence type="ECO:0000256" key="7">
    <source>
        <dbReference type="ARBA" id="ARBA00023192"/>
    </source>
</evidence>
<evidence type="ECO:0000259" key="9">
    <source>
        <dbReference type="Pfam" id="PF00291"/>
    </source>
</evidence>
<dbReference type="GO" id="GO:0004124">
    <property type="term" value="F:cysteine synthase activity"/>
    <property type="evidence" value="ECO:0007669"/>
    <property type="project" value="UniProtKB-EC"/>
</dbReference>
<dbReference type="CDD" id="cd01561">
    <property type="entry name" value="CBS_like"/>
    <property type="match status" value="1"/>
</dbReference>
<evidence type="ECO:0000256" key="6">
    <source>
        <dbReference type="ARBA" id="ARBA00022898"/>
    </source>
</evidence>
<evidence type="ECO:0000313" key="11">
    <source>
        <dbReference type="Proteomes" id="UP000319353"/>
    </source>
</evidence>
<evidence type="ECO:0000256" key="1">
    <source>
        <dbReference type="ARBA" id="ARBA00001933"/>
    </source>
</evidence>
<dbReference type="EMBL" id="VBAL01000020">
    <property type="protein sequence ID" value="TMJ05881.1"/>
    <property type="molecule type" value="Genomic_DNA"/>
</dbReference>
<evidence type="ECO:0000313" key="10">
    <source>
        <dbReference type="EMBL" id="TMJ05881.1"/>
    </source>
</evidence>
<dbReference type="Gene3D" id="3.40.50.1100">
    <property type="match status" value="2"/>
</dbReference>
<comment type="cofactor">
    <cofactor evidence="1">
        <name>pyridoxal 5'-phosphate</name>
        <dbReference type="ChEBI" id="CHEBI:597326"/>
    </cofactor>
</comment>
<dbReference type="EC" id="2.5.1.47" evidence="3"/>
<evidence type="ECO:0000256" key="2">
    <source>
        <dbReference type="ARBA" id="ARBA00007103"/>
    </source>
</evidence>
<reference evidence="10 11" key="1">
    <citation type="journal article" date="2019" name="Nat. Microbiol.">
        <title>Mediterranean grassland soil C-N compound turnover is dependent on rainfall and depth, and is mediated by genomically divergent microorganisms.</title>
        <authorList>
            <person name="Diamond S."/>
            <person name="Andeer P.F."/>
            <person name="Li Z."/>
            <person name="Crits-Christoph A."/>
            <person name="Burstein D."/>
            <person name="Anantharaman K."/>
            <person name="Lane K.R."/>
            <person name="Thomas B.C."/>
            <person name="Pan C."/>
            <person name="Northen T.R."/>
            <person name="Banfield J.F."/>
        </authorList>
    </citation>
    <scope>NUCLEOTIDE SEQUENCE [LARGE SCALE GENOMIC DNA]</scope>
    <source>
        <strain evidence="10">NP_4</strain>
    </source>
</reference>
<evidence type="ECO:0000256" key="3">
    <source>
        <dbReference type="ARBA" id="ARBA00012681"/>
    </source>
</evidence>
<gene>
    <name evidence="10" type="ORF">E6H01_02410</name>
</gene>